<keyword evidence="2" id="KW-1185">Reference proteome</keyword>
<gene>
    <name evidence="1" type="ORF">VN97_g1405</name>
</gene>
<dbReference type="EMBL" id="LACB01000023">
    <property type="protein sequence ID" value="KAJ9491842.1"/>
    <property type="molecule type" value="Genomic_DNA"/>
</dbReference>
<reference evidence="1" key="1">
    <citation type="submission" date="2015-06" db="EMBL/GenBank/DDBJ databases">
        <authorList>
            <person name="Nguyen H."/>
        </authorList>
    </citation>
    <scope>NUCLEOTIDE SEQUENCE</scope>
    <source>
        <strain evidence="1">DAOM 180753</strain>
    </source>
</reference>
<reference evidence="1" key="2">
    <citation type="journal article" date="2016" name="Fungal Biol.">
        <title>Ochratoxin A production by Penicillium thymicola.</title>
        <authorList>
            <person name="Nguyen H.D.T."/>
            <person name="McMullin D.R."/>
            <person name="Ponomareva E."/>
            <person name="Riley R."/>
            <person name="Pomraning K.R."/>
            <person name="Baker S.E."/>
            <person name="Seifert K.A."/>
        </authorList>
    </citation>
    <scope>NUCLEOTIDE SEQUENCE</scope>
    <source>
        <strain evidence="1">DAOM 180753</strain>
    </source>
</reference>
<protein>
    <submittedName>
        <fullName evidence="1">Uncharacterized protein</fullName>
    </submittedName>
</protein>
<evidence type="ECO:0000313" key="1">
    <source>
        <dbReference type="EMBL" id="KAJ9491842.1"/>
    </source>
</evidence>
<proteinExistence type="predicted"/>
<sequence length="94" mass="10836">MNFFEIMTKVRGQGRVVHSVPEINQREGMIESFISQHNKFRFTNELLDAAANVLGMSDEWTRYLKLVDTRDSVDDILTTSDRWPGSFSPARSLQ</sequence>
<evidence type="ECO:0000313" key="2">
    <source>
        <dbReference type="Proteomes" id="UP001227192"/>
    </source>
</evidence>
<accession>A0AAI9TRP5</accession>
<organism evidence="1 2">
    <name type="scientific">Penicillium thymicola</name>
    <dbReference type="NCBI Taxonomy" id="293382"/>
    <lineage>
        <taxon>Eukaryota</taxon>
        <taxon>Fungi</taxon>
        <taxon>Dikarya</taxon>
        <taxon>Ascomycota</taxon>
        <taxon>Pezizomycotina</taxon>
        <taxon>Eurotiomycetes</taxon>
        <taxon>Eurotiomycetidae</taxon>
        <taxon>Eurotiales</taxon>
        <taxon>Aspergillaceae</taxon>
        <taxon>Penicillium</taxon>
    </lineage>
</organism>
<dbReference type="Proteomes" id="UP001227192">
    <property type="component" value="Unassembled WGS sequence"/>
</dbReference>
<comment type="caution">
    <text evidence="1">The sequence shown here is derived from an EMBL/GenBank/DDBJ whole genome shotgun (WGS) entry which is preliminary data.</text>
</comment>
<name>A0AAI9TRP5_PENTH</name>
<dbReference type="AlphaFoldDB" id="A0AAI9TRP5"/>